<organism evidence="1 2">
    <name type="scientific">Artemisia annua</name>
    <name type="common">Sweet wormwood</name>
    <dbReference type="NCBI Taxonomy" id="35608"/>
    <lineage>
        <taxon>Eukaryota</taxon>
        <taxon>Viridiplantae</taxon>
        <taxon>Streptophyta</taxon>
        <taxon>Embryophyta</taxon>
        <taxon>Tracheophyta</taxon>
        <taxon>Spermatophyta</taxon>
        <taxon>Magnoliopsida</taxon>
        <taxon>eudicotyledons</taxon>
        <taxon>Gunneridae</taxon>
        <taxon>Pentapetalae</taxon>
        <taxon>asterids</taxon>
        <taxon>campanulids</taxon>
        <taxon>Asterales</taxon>
        <taxon>Asteraceae</taxon>
        <taxon>Asteroideae</taxon>
        <taxon>Anthemideae</taxon>
        <taxon>Artemisiinae</taxon>
        <taxon>Artemisia</taxon>
    </lineage>
</organism>
<evidence type="ECO:0000313" key="1">
    <source>
        <dbReference type="EMBL" id="PWA67821.1"/>
    </source>
</evidence>
<dbReference type="Proteomes" id="UP000245207">
    <property type="component" value="Unassembled WGS sequence"/>
</dbReference>
<name>A0A2U1N2S7_ARTAN</name>
<accession>A0A2U1N2S7</accession>
<proteinExistence type="predicted"/>
<protein>
    <submittedName>
        <fullName evidence="1">Transmembrane nine 7</fullName>
    </submittedName>
</protein>
<dbReference type="AlphaFoldDB" id="A0A2U1N2S7"/>
<reference evidence="1 2" key="1">
    <citation type="journal article" date="2018" name="Mol. Plant">
        <title>The genome of Artemisia annua provides insight into the evolution of Asteraceae family and artemisinin biosynthesis.</title>
        <authorList>
            <person name="Shen Q."/>
            <person name="Zhang L."/>
            <person name="Liao Z."/>
            <person name="Wang S."/>
            <person name="Yan T."/>
            <person name="Shi P."/>
            <person name="Liu M."/>
            <person name="Fu X."/>
            <person name="Pan Q."/>
            <person name="Wang Y."/>
            <person name="Lv Z."/>
            <person name="Lu X."/>
            <person name="Zhang F."/>
            <person name="Jiang W."/>
            <person name="Ma Y."/>
            <person name="Chen M."/>
            <person name="Hao X."/>
            <person name="Li L."/>
            <person name="Tang Y."/>
            <person name="Lv G."/>
            <person name="Zhou Y."/>
            <person name="Sun X."/>
            <person name="Brodelius P.E."/>
            <person name="Rose J.K.C."/>
            <person name="Tang K."/>
        </authorList>
    </citation>
    <scope>NUCLEOTIDE SEQUENCE [LARGE SCALE GENOMIC DNA]</scope>
    <source>
        <strain evidence="2">cv. Huhao1</strain>
        <tissue evidence="1">Leaf</tissue>
    </source>
</reference>
<dbReference type="STRING" id="35608.A0A2U1N2S7"/>
<gene>
    <name evidence="1" type="ORF">CTI12_AA315540</name>
</gene>
<keyword evidence="1" id="KW-0812">Transmembrane</keyword>
<dbReference type="EMBL" id="PKPP01003755">
    <property type="protein sequence ID" value="PWA67821.1"/>
    <property type="molecule type" value="Genomic_DNA"/>
</dbReference>
<sequence>MRSKVEMGMKKESAKTFREVRRGKKIQKKLVPDEEWLIYNLKRGCMEEISQEVTGVKVGDGVIVLRSARKCYLSGFMDIIDNSQKLELQKLWSSHLKMGQLTKFSGSNYRIKRRYNEFKIGLGEILVASVLSRYMNFVICAGDVYTPVHMGPSEGTTNCLLLLVDFGTDLNSSVKLQKTSLFQFHIREELPCKVSCAVKLDAQSAKYFKEKIDDDYRIHIIQKPRGNAWV</sequence>
<comment type="caution">
    <text evidence="1">The sequence shown here is derived from an EMBL/GenBank/DDBJ whole genome shotgun (WGS) entry which is preliminary data.</text>
</comment>
<keyword evidence="2" id="KW-1185">Reference proteome</keyword>
<keyword evidence="1" id="KW-0472">Membrane</keyword>
<evidence type="ECO:0000313" key="2">
    <source>
        <dbReference type="Proteomes" id="UP000245207"/>
    </source>
</evidence>
<dbReference type="OrthoDB" id="1915442at2759"/>